<feature type="non-terminal residue" evidence="2">
    <location>
        <position position="82"/>
    </location>
</feature>
<keyword evidence="3" id="KW-1185">Reference proteome</keyword>
<dbReference type="OrthoDB" id="6465184at2759"/>
<feature type="region of interest" description="Disordered" evidence="1">
    <location>
        <begin position="1"/>
        <end position="26"/>
    </location>
</feature>
<protein>
    <submittedName>
        <fullName evidence="2">Uncharacterized protein</fullName>
    </submittedName>
</protein>
<evidence type="ECO:0000313" key="2">
    <source>
        <dbReference type="EMBL" id="GFS40817.1"/>
    </source>
</evidence>
<dbReference type="EMBL" id="BMAW01043725">
    <property type="protein sequence ID" value="GFS40817.1"/>
    <property type="molecule type" value="Genomic_DNA"/>
</dbReference>
<dbReference type="Proteomes" id="UP000887013">
    <property type="component" value="Unassembled WGS sequence"/>
</dbReference>
<organism evidence="2 3">
    <name type="scientific">Nephila pilipes</name>
    <name type="common">Giant wood spider</name>
    <name type="synonym">Nephila maculata</name>
    <dbReference type="NCBI Taxonomy" id="299642"/>
    <lineage>
        <taxon>Eukaryota</taxon>
        <taxon>Metazoa</taxon>
        <taxon>Ecdysozoa</taxon>
        <taxon>Arthropoda</taxon>
        <taxon>Chelicerata</taxon>
        <taxon>Arachnida</taxon>
        <taxon>Araneae</taxon>
        <taxon>Araneomorphae</taxon>
        <taxon>Entelegynae</taxon>
        <taxon>Araneoidea</taxon>
        <taxon>Nephilidae</taxon>
        <taxon>Nephila</taxon>
    </lineage>
</organism>
<evidence type="ECO:0000256" key="1">
    <source>
        <dbReference type="SAM" id="MobiDB-lite"/>
    </source>
</evidence>
<proteinExistence type="predicted"/>
<accession>A0A8X6JL77</accession>
<sequence>STLGTGVAVSDLKGNETSMKTDEKSIESGDNCRLSCAQKEPSRIENWLQSVAFSKEQSFDMFDDMQGLLDIPSNLSSWEGKM</sequence>
<gene>
    <name evidence="2" type="ORF">NPIL_3861</name>
</gene>
<name>A0A8X6JL77_NEPPI</name>
<feature type="non-terminal residue" evidence="2">
    <location>
        <position position="1"/>
    </location>
</feature>
<dbReference type="AlphaFoldDB" id="A0A8X6JL77"/>
<comment type="caution">
    <text evidence="2">The sequence shown here is derived from an EMBL/GenBank/DDBJ whole genome shotgun (WGS) entry which is preliminary data.</text>
</comment>
<evidence type="ECO:0000313" key="3">
    <source>
        <dbReference type="Proteomes" id="UP000887013"/>
    </source>
</evidence>
<reference evidence="2" key="1">
    <citation type="submission" date="2020-08" db="EMBL/GenBank/DDBJ databases">
        <title>Multicomponent nature underlies the extraordinary mechanical properties of spider dragline silk.</title>
        <authorList>
            <person name="Kono N."/>
            <person name="Nakamura H."/>
            <person name="Mori M."/>
            <person name="Yoshida Y."/>
            <person name="Ohtoshi R."/>
            <person name="Malay A.D."/>
            <person name="Moran D.A.P."/>
            <person name="Tomita M."/>
            <person name="Numata K."/>
            <person name="Arakawa K."/>
        </authorList>
    </citation>
    <scope>NUCLEOTIDE SEQUENCE</scope>
</reference>